<protein>
    <submittedName>
        <fullName evidence="11">Sugar ABC transporter ATP-binding protein</fullName>
    </submittedName>
</protein>
<keyword evidence="8" id="KW-1278">Translocase</keyword>
<evidence type="ECO:0000256" key="8">
    <source>
        <dbReference type="ARBA" id="ARBA00022967"/>
    </source>
</evidence>
<dbReference type="OrthoDB" id="9766104at2"/>
<dbReference type="SUPFAM" id="SSF52540">
    <property type="entry name" value="P-loop containing nucleoside triphosphate hydrolases"/>
    <property type="match status" value="2"/>
</dbReference>
<evidence type="ECO:0000256" key="4">
    <source>
        <dbReference type="ARBA" id="ARBA00022597"/>
    </source>
</evidence>
<dbReference type="GO" id="GO:0005524">
    <property type="term" value="F:ATP binding"/>
    <property type="evidence" value="ECO:0007669"/>
    <property type="project" value="UniProtKB-KW"/>
</dbReference>
<accession>A0A518VFX4</accession>
<dbReference type="PANTHER" id="PTHR43790:SF3">
    <property type="entry name" value="D-ALLOSE IMPORT ATP-BINDING PROTEIN ALSA-RELATED"/>
    <property type="match status" value="1"/>
</dbReference>
<keyword evidence="12" id="KW-1185">Reference proteome</keyword>
<evidence type="ECO:0000259" key="10">
    <source>
        <dbReference type="PROSITE" id="PS50893"/>
    </source>
</evidence>
<dbReference type="PROSITE" id="PS00211">
    <property type="entry name" value="ABC_TRANSPORTER_1"/>
    <property type="match status" value="1"/>
</dbReference>
<gene>
    <name evidence="11" type="ORF">EEL30_20640</name>
</gene>
<dbReference type="Proteomes" id="UP000319432">
    <property type="component" value="Chromosome"/>
</dbReference>
<dbReference type="InterPro" id="IPR003593">
    <property type="entry name" value="AAA+_ATPase"/>
</dbReference>
<dbReference type="PROSITE" id="PS50893">
    <property type="entry name" value="ABC_TRANSPORTER_2"/>
    <property type="match status" value="2"/>
</dbReference>
<dbReference type="InterPro" id="IPR017871">
    <property type="entry name" value="ABC_transporter-like_CS"/>
</dbReference>
<evidence type="ECO:0000313" key="11">
    <source>
        <dbReference type="EMBL" id="QDX95839.1"/>
    </source>
</evidence>
<dbReference type="FunFam" id="3.40.50.300:FF:000127">
    <property type="entry name" value="Ribose import ATP-binding protein RbsA"/>
    <property type="match status" value="1"/>
</dbReference>
<feature type="domain" description="ABC transporter" evidence="10">
    <location>
        <begin position="4"/>
        <end position="243"/>
    </location>
</feature>
<keyword evidence="2" id="KW-0813">Transport</keyword>
<keyword evidence="4" id="KW-0762">Sugar transport</keyword>
<dbReference type="GO" id="GO:0016887">
    <property type="term" value="F:ATP hydrolysis activity"/>
    <property type="evidence" value="ECO:0007669"/>
    <property type="project" value="InterPro"/>
</dbReference>
<evidence type="ECO:0000256" key="2">
    <source>
        <dbReference type="ARBA" id="ARBA00022448"/>
    </source>
</evidence>
<keyword evidence="9" id="KW-0472">Membrane</keyword>
<evidence type="ECO:0000256" key="5">
    <source>
        <dbReference type="ARBA" id="ARBA00022737"/>
    </source>
</evidence>
<evidence type="ECO:0000256" key="6">
    <source>
        <dbReference type="ARBA" id="ARBA00022741"/>
    </source>
</evidence>
<dbReference type="SMART" id="SM00382">
    <property type="entry name" value="AAA"/>
    <property type="match status" value="2"/>
</dbReference>
<dbReference type="GO" id="GO:0005886">
    <property type="term" value="C:plasma membrane"/>
    <property type="evidence" value="ECO:0007669"/>
    <property type="project" value="UniProtKB-SubCell"/>
</dbReference>
<evidence type="ECO:0000256" key="1">
    <source>
        <dbReference type="ARBA" id="ARBA00004202"/>
    </source>
</evidence>
<dbReference type="AlphaFoldDB" id="A0A518VFX4"/>
<dbReference type="InterPro" id="IPR027417">
    <property type="entry name" value="P-loop_NTPase"/>
</dbReference>
<dbReference type="Pfam" id="PF00005">
    <property type="entry name" value="ABC_tran"/>
    <property type="match status" value="2"/>
</dbReference>
<keyword evidence="5" id="KW-0677">Repeat</keyword>
<evidence type="ECO:0000256" key="7">
    <source>
        <dbReference type="ARBA" id="ARBA00022840"/>
    </source>
</evidence>
<organism evidence="11 12">
    <name type="scientific">Brevibacillus laterosporus</name>
    <name type="common">Bacillus laterosporus</name>
    <dbReference type="NCBI Taxonomy" id="1465"/>
    <lineage>
        <taxon>Bacteria</taxon>
        <taxon>Bacillati</taxon>
        <taxon>Bacillota</taxon>
        <taxon>Bacilli</taxon>
        <taxon>Bacillales</taxon>
        <taxon>Paenibacillaceae</taxon>
        <taxon>Brevibacillus</taxon>
    </lineage>
</organism>
<proteinExistence type="predicted"/>
<feature type="domain" description="ABC transporter" evidence="10">
    <location>
        <begin position="253"/>
        <end position="497"/>
    </location>
</feature>
<comment type="subcellular location">
    <subcellularLocation>
        <location evidence="1">Cell membrane</location>
        <topology evidence="1">Peripheral membrane protein</topology>
    </subcellularLocation>
</comment>
<dbReference type="InterPro" id="IPR050107">
    <property type="entry name" value="ABC_carbohydrate_import_ATPase"/>
</dbReference>
<sequence>MTALEMKGIKKAFRSVPALRGVDFDVKPGEIHALLGANGAGKSTLMKIMTGAYELDAGQIFVDGKEVNLTQPQDAKAHGIQCVYQEVDTALIGYVSVAENIMLEGFVGGRRSPFINWRSLAEEATKALKRLGLDLPIQKKVEELTLSEKQLVLLAKALAQKAKIIVLDEPTAPLSQAETVQLFHIIKQLREQGIGIVFISHRLPEVFEISDRITVLRDGEQILSKRTEETNPHEIITSMLGKTLTHEYPKEQVKIGDQLLEVKNIQAGSYVRNLSFTVHEGEIVGIAGLVGAGKTELARVLFGADPLASGEVYKRGQKVKCTSPKAAVDQGIVLVPEERRKEGIVIEESVAANLTLPTLQNYSRLGFLRPMLVNEAVEKLIQKLQIKVANPQMSIGSLSGGNQQKVVIGKWVATESDIFLFDEPTKGVDIGAKSEIYKIIGELAKNGKGVVYLSSEFDEIVGIADRILVMYDGAFVKELSRAEATQETIMYYASGGQ</sequence>
<dbReference type="EMBL" id="CP033464">
    <property type="protein sequence ID" value="QDX95839.1"/>
    <property type="molecule type" value="Genomic_DNA"/>
</dbReference>
<keyword evidence="3" id="KW-1003">Cell membrane</keyword>
<evidence type="ECO:0000256" key="9">
    <source>
        <dbReference type="ARBA" id="ARBA00023136"/>
    </source>
</evidence>
<name>A0A518VFX4_BRELA</name>
<dbReference type="CDD" id="cd03216">
    <property type="entry name" value="ABC_Carb_Monos_I"/>
    <property type="match status" value="1"/>
</dbReference>
<dbReference type="CDD" id="cd03215">
    <property type="entry name" value="ABC_Carb_Monos_II"/>
    <property type="match status" value="1"/>
</dbReference>
<evidence type="ECO:0000256" key="3">
    <source>
        <dbReference type="ARBA" id="ARBA00022475"/>
    </source>
</evidence>
<dbReference type="Gene3D" id="3.40.50.300">
    <property type="entry name" value="P-loop containing nucleotide triphosphate hydrolases"/>
    <property type="match status" value="2"/>
</dbReference>
<keyword evidence="6" id="KW-0547">Nucleotide-binding</keyword>
<dbReference type="PANTHER" id="PTHR43790">
    <property type="entry name" value="CARBOHYDRATE TRANSPORT ATP-BINDING PROTEIN MG119-RELATED"/>
    <property type="match status" value="1"/>
</dbReference>
<evidence type="ECO:0000313" key="12">
    <source>
        <dbReference type="Proteomes" id="UP000319432"/>
    </source>
</evidence>
<reference evidence="11 12" key="1">
    <citation type="submission" date="2018-11" db="EMBL/GenBank/DDBJ databases">
        <title>Phylogenetic determinants of toxin gene distribution in genomes of Brevibacillus laterosporus.</title>
        <authorList>
            <person name="Glare T.R."/>
            <person name="Durrant A."/>
            <person name="Berry C."/>
            <person name="Palma L."/>
            <person name="Ormskirk M."/>
            <person name="Cox M.O."/>
        </authorList>
    </citation>
    <scope>NUCLEOTIDE SEQUENCE [LARGE SCALE GENOMIC DNA]</scope>
    <source>
        <strain evidence="11 12">1821L</strain>
    </source>
</reference>
<dbReference type="InterPro" id="IPR003439">
    <property type="entry name" value="ABC_transporter-like_ATP-bd"/>
</dbReference>
<keyword evidence="7 11" id="KW-0067">ATP-binding</keyword>